<dbReference type="PROSITE" id="PS51846">
    <property type="entry name" value="CNNM"/>
    <property type="match status" value="1"/>
</dbReference>
<dbReference type="PROSITE" id="PS51371">
    <property type="entry name" value="CBS"/>
    <property type="match status" value="2"/>
</dbReference>
<dbReference type="SUPFAM" id="SSF54631">
    <property type="entry name" value="CBS-domain pair"/>
    <property type="match status" value="1"/>
</dbReference>
<dbReference type="Pfam" id="PF03471">
    <property type="entry name" value="CorC_HlyC"/>
    <property type="match status" value="1"/>
</dbReference>
<comment type="similarity">
    <text evidence="2">Belongs to the UPF0053 family.</text>
</comment>
<dbReference type="Pfam" id="PF01595">
    <property type="entry name" value="CNNM"/>
    <property type="match status" value="1"/>
</dbReference>
<evidence type="ECO:0000256" key="4">
    <source>
        <dbReference type="ARBA" id="ARBA00022692"/>
    </source>
</evidence>
<dbReference type="InterPro" id="IPR036318">
    <property type="entry name" value="FAD-bd_PCMH-like_sf"/>
</dbReference>
<dbReference type="Gene3D" id="3.30.465.10">
    <property type="match status" value="1"/>
</dbReference>
<gene>
    <name evidence="14" type="primary">gldE</name>
    <name evidence="14" type="ORF">IPP15_14140</name>
</gene>
<comment type="subcellular location">
    <subcellularLocation>
        <location evidence="1">Cell membrane</location>
        <topology evidence="1">Multi-pass membrane protein</topology>
    </subcellularLocation>
</comment>
<evidence type="ECO:0000256" key="10">
    <source>
        <dbReference type="PROSITE-ProRule" id="PRU01193"/>
    </source>
</evidence>
<dbReference type="GO" id="GO:0005886">
    <property type="term" value="C:plasma membrane"/>
    <property type="evidence" value="ECO:0007669"/>
    <property type="project" value="UniProtKB-SubCell"/>
</dbReference>
<keyword evidence="6 10" id="KW-1133">Transmembrane helix</keyword>
<dbReference type="InterPro" id="IPR016169">
    <property type="entry name" value="FAD-bd_PCMH_sub2"/>
</dbReference>
<evidence type="ECO:0000256" key="7">
    <source>
        <dbReference type="ARBA" id="ARBA00023122"/>
    </source>
</evidence>
<sequence>MDSEPFSLLLISFITWGFTGGFLLLIFLLACSALISGSEVAFFSLDRNQLKNLEDEHDRGGQRILSLREKPRRLLATILISNNLINIGIIILSYYLLNHLLHPEILAYWGFNISQLNALNWLTSLEWAAVLRFVISVVGITFLLVLFGEIVPKIYANLNNVGFARLMSTPISILMTILAPLNRTLVKWGNVIERKLGTENSLGANKDDIDRAIDLAVAKDKDSAVEAEILKSIVSFNDVAVKQIMRSRMDIVALDTALTMDEMMKVVRDAGYSRIPVFEEQLDNIKGILYVKDLIGYLDQETPPHGWPQLIRNEVLYVPEARKINELLKDFQREHLHMAIVVDEYGGTSGIVTMEDVIEEVIGDIKDEFDEDQELEYRRLNDREFIFEGKTMLIDVYRLMDVDKSSFDEVDGDADSLAGMILDINGKMPVAGQKISFPPFSFTILSVSPKRIERIKVQIDK</sequence>
<keyword evidence="5" id="KW-0677">Repeat</keyword>
<dbReference type="Pfam" id="PF00571">
    <property type="entry name" value="CBS"/>
    <property type="match status" value="2"/>
</dbReference>
<dbReference type="Gene3D" id="3.10.580.10">
    <property type="entry name" value="CBS-domain"/>
    <property type="match status" value="1"/>
</dbReference>
<feature type="domain" description="CNNM transmembrane" evidence="13">
    <location>
        <begin position="14"/>
        <end position="229"/>
    </location>
</feature>
<reference evidence="14 15" key="1">
    <citation type="submission" date="2020-10" db="EMBL/GenBank/DDBJ databases">
        <title>Connecting structure to function with the recovery of over 1000 high-quality activated sludge metagenome-assembled genomes encoding full-length rRNA genes using long-read sequencing.</title>
        <authorList>
            <person name="Singleton C.M."/>
            <person name="Petriglieri F."/>
            <person name="Kristensen J.M."/>
            <person name="Kirkegaard R.H."/>
            <person name="Michaelsen T.Y."/>
            <person name="Andersen M.H."/>
            <person name="Karst S.M."/>
            <person name="Dueholm M.S."/>
            <person name="Nielsen P.H."/>
            <person name="Albertsen M."/>
        </authorList>
    </citation>
    <scope>NUCLEOTIDE SEQUENCE [LARGE SCALE GENOMIC DNA]</scope>
    <source>
        <strain evidence="14">Ribe_18-Q3-R11-54_MAXAC.273</strain>
    </source>
</reference>
<evidence type="ECO:0000256" key="1">
    <source>
        <dbReference type="ARBA" id="ARBA00004651"/>
    </source>
</evidence>
<dbReference type="InterPro" id="IPR019862">
    <property type="entry name" value="Motility-assoc_prot_GldE"/>
</dbReference>
<keyword evidence="3" id="KW-1003">Cell membrane</keyword>
<evidence type="ECO:0000256" key="2">
    <source>
        <dbReference type="ARBA" id="ARBA00006337"/>
    </source>
</evidence>
<dbReference type="NCBIfam" id="TIGR03520">
    <property type="entry name" value="GldE"/>
    <property type="match status" value="1"/>
</dbReference>
<dbReference type="InterPro" id="IPR002550">
    <property type="entry name" value="CNNM"/>
</dbReference>
<proteinExistence type="inferred from homology"/>
<dbReference type="EMBL" id="JADKGY010000020">
    <property type="protein sequence ID" value="MBK9983503.1"/>
    <property type="molecule type" value="Genomic_DNA"/>
</dbReference>
<dbReference type="InterPro" id="IPR005170">
    <property type="entry name" value="Transptr-assoc_dom"/>
</dbReference>
<feature type="domain" description="CBS" evidence="12">
    <location>
        <begin position="245"/>
        <end position="304"/>
    </location>
</feature>
<evidence type="ECO:0000256" key="6">
    <source>
        <dbReference type="ARBA" id="ARBA00022989"/>
    </source>
</evidence>
<evidence type="ECO:0000256" key="3">
    <source>
        <dbReference type="ARBA" id="ARBA00022475"/>
    </source>
</evidence>
<evidence type="ECO:0000313" key="15">
    <source>
        <dbReference type="Proteomes" id="UP000808337"/>
    </source>
</evidence>
<dbReference type="PANTHER" id="PTHR22777:SF32">
    <property type="entry name" value="UPF0053 INNER MEMBRANE PROTEIN YFJD"/>
    <property type="match status" value="1"/>
</dbReference>
<dbReference type="SMART" id="SM01091">
    <property type="entry name" value="CorC_HlyC"/>
    <property type="match status" value="1"/>
</dbReference>
<feature type="transmembrane region" description="Helical" evidence="11">
    <location>
        <begin position="6"/>
        <end position="35"/>
    </location>
</feature>
<evidence type="ECO:0000259" key="12">
    <source>
        <dbReference type="PROSITE" id="PS51371"/>
    </source>
</evidence>
<protein>
    <submittedName>
        <fullName evidence="14">Gliding motility-associated protein GldE</fullName>
    </submittedName>
</protein>
<dbReference type="FunFam" id="3.10.580.10:FF:000002">
    <property type="entry name" value="Magnesium/cobalt efflux protein CorC"/>
    <property type="match status" value="1"/>
</dbReference>
<evidence type="ECO:0000256" key="9">
    <source>
        <dbReference type="PROSITE-ProRule" id="PRU00703"/>
    </source>
</evidence>
<dbReference type="CDD" id="cd04590">
    <property type="entry name" value="CBS_pair_CorC_HlyC_assoc"/>
    <property type="match status" value="1"/>
</dbReference>
<feature type="transmembrane region" description="Helical" evidence="11">
    <location>
        <begin position="163"/>
        <end position="181"/>
    </location>
</feature>
<accession>A0A9D7XTB8</accession>
<dbReference type="InterPro" id="IPR000644">
    <property type="entry name" value="CBS_dom"/>
</dbReference>
<keyword evidence="4 10" id="KW-0812">Transmembrane</keyword>
<evidence type="ECO:0000256" key="8">
    <source>
        <dbReference type="ARBA" id="ARBA00023136"/>
    </source>
</evidence>
<keyword evidence="7 9" id="KW-0129">CBS domain</keyword>
<feature type="domain" description="CBS" evidence="12">
    <location>
        <begin position="310"/>
        <end position="368"/>
    </location>
</feature>
<feature type="transmembrane region" description="Helical" evidence="11">
    <location>
        <begin position="74"/>
        <end position="97"/>
    </location>
</feature>
<dbReference type="InterPro" id="IPR046342">
    <property type="entry name" value="CBS_dom_sf"/>
</dbReference>
<evidence type="ECO:0000259" key="13">
    <source>
        <dbReference type="PROSITE" id="PS51846"/>
    </source>
</evidence>
<evidence type="ECO:0000256" key="11">
    <source>
        <dbReference type="SAM" id="Phobius"/>
    </source>
</evidence>
<dbReference type="AlphaFoldDB" id="A0A9D7XTB8"/>
<keyword evidence="8 10" id="KW-0472">Membrane</keyword>
<dbReference type="Proteomes" id="UP000808337">
    <property type="component" value="Unassembled WGS sequence"/>
</dbReference>
<name>A0A9D7XTB8_9BACT</name>
<evidence type="ECO:0000313" key="14">
    <source>
        <dbReference type="EMBL" id="MBK9983503.1"/>
    </source>
</evidence>
<dbReference type="SUPFAM" id="SSF56176">
    <property type="entry name" value="FAD-binding/transporter-associated domain-like"/>
    <property type="match status" value="1"/>
</dbReference>
<evidence type="ECO:0000256" key="5">
    <source>
        <dbReference type="ARBA" id="ARBA00022737"/>
    </source>
</evidence>
<dbReference type="InterPro" id="IPR044751">
    <property type="entry name" value="Ion_transp-like_CBS"/>
</dbReference>
<dbReference type="SMART" id="SM00116">
    <property type="entry name" value="CBS"/>
    <property type="match status" value="2"/>
</dbReference>
<dbReference type="PANTHER" id="PTHR22777">
    <property type="entry name" value="HEMOLYSIN-RELATED"/>
    <property type="match status" value="1"/>
</dbReference>
<dbReference type="GO" id="GO:0050660">
    <property type="term" value="F:flavin adenine dinucleotide binding"/>
    <property type="evidence" value="ECO:0007669"/>
    <property type="project" value="InterPro"/>
</dbReference>
<comment type="caution">
    <text evidence="14">The sequence shown here is derived from an EMBL/GenBank/DDBJ whole genome shotgun (WGS) entry which is preliminary data.</text>
</comment>
<feature type="transmembrane region" description="Helical" evidence="11">
    <location>
        <begin position="129"/>
        <end position="151"/>
    </location>
</feature>
<organism evidence="14 15">
    <name type="scientific">Candidatus Opimibacter skivensis</name>
    <dbReference type="NCBI Taxonomy" id="2982028"/>
    <lineage>
        <taxon>Bacteria</taxon>
        <taxon>Pseudomonadati</taxon>
        <taxon>Bacteroidota</taxon>
        <taxon>Saprospiria</taxon>
        <taxon>Saprospirales</taxon>
        <taxon>Saprospiraceae</taxon>
        <taxon>Candidatus Opimibacter</taxon>
    </lineage>
</organism>